<dbReference type="SUPFAM" id="SSF56112">
    <property type="entry name" value="Protein kinase-like (PK-like)"/>
    <property type="match status" value="1"/>
</dbReference>
<keyword evidence="4" id="KW-0808">Transferase</keyword>
<dbReference type="EMBL" id="JBBNAF010000003">
    <property type="protein sequence ID" value="KAK9161855.1"/>
    <property type="molecule type" value="Genomic_DNA"/>
</dbReference>
<dbReference type="PROSITE" id="PS50011">
    <property type="entry name" value="PROTEIN_KINASE_DOM"/>
    <property type="match status" value="1"/>
</dbReference>
<dbReference type="InterPro" id="IPR018451">
    <property type="entry name" value="NAF/FISL_domain"/>
</dbReference>
<proteinExistence type="inferred from homology"/>
<evidence type="ECO:0000256" key="7">
    <source>
        <dbReference type="ARBA" id="ARBA00022840"/>
    </source>
</evidence>
<protein>
    <recommendedName>
        <fullName evidence="2">non-specific serine/threonine protein kinase</fullName>
        <ecNumber evidence="2">2.7.11.1</ecNumber>
    </recommendedName>
</protein>
<dbReference type="InterPro" id="IPR008271">
    <property type="entry name" value="Ser/Thr_kinase_AS"/>
</dbReference>
<evidence type="ECO:0000259" key="13">
    <source>
        <dbReference type="PROSITE" id="PS50011"/>
    </source>
</evidence>
<keyword evidence="16" id="KW-1185">Reference proteome</keyword>
<dbReference type="PROSITE" id="PS00108">
    <property type="entry name" value="PROTEIN_KINASE_ST"/>
    <property type="match status" value="1"/>
</dbReference>
<evidence type="ECO:0000256" key="1">
    <source>
        <dbReference type="ARBA" id="ARBA00006234"/>
    </source>
</evidence>
<dbReference type="GO" id="GO:0007165">
    <property type="term" value="P:signal transduction"/>
    <property type="evidence" value="ECO:0007669"/>
    <property type="project" value="InterPro"/>
</dbReference>
<evidence type="ECO:0000313" key="16">
    <source>
        <dbReference type="Proteomes" id="UP001420932"/>
    </source>
</evidence>
<dbReference type="PANTHER" id="PTHR43895:SF65">
    <property type="entry name" value="CBL-INTERACTING PROTEIN KINASE 21"/>
    <property type="match status" value="1"/>
</dbReference>
<evidence type="ECO:0000256" key="2">
    <source>
        <dbReference type="ARBA" id="ARBA00012513"/>
    </source>
</evidence>
<reference evidence="15 16" key="1">
    <citation type="submission" date="2024-01" db="EMBL/GenBank/DDBJ databases">
        <title>Genome assemblies of Stephania.</title>
        <authorList>
            <person name="Yang L."/>
        </authorList>
    </citation>
    <scope>NUCLEOTIDE SEQUENCE [LARGE SCALE GENOMIC DNA]</scope>
    <source>
        <strain evidence="15">YNDBR</strain>
        <tissue evidence="15">Leaf</tissue>
    </source>
</reference>
<keyword evidence="3 12" id="KW-0723">Serine/threonine-protein kinase</keyword>
<evidence type="ECO:0000256" key="4">
    <source>
        <dbReference type="ARBA" id="ARBA00022679"/>
    </source>
</evidence>
<evidence type="ECO:0000256" key="10">
    <source>
        <dbReference type="ARBA" id="ARBA00058225"/>
    </source>
</evidence>
<feature type="domain" description="NAF" evidence="14">
    <location>
        <begin position="289"/>
        <end position="313"/>
    </location>
</feature>
<evidence type="ECO:0000256" key="8">
    <source>
        <dbReference type="ARBA" id="ARBA00047899"/>
    </source>
</evidence>
<name>A0AAP0L0Y1_9MAGN</name>
<evidence type="ECO:0000313" key="15">
    <source>
        <dbReference type="EMBL" id="KAK9161855.1"/>
    </source>
</evidence>
<evidence type="ECO:0000259" key="14">
    <source>
        <dbReference type="PROSITE" id="PS50816"/>
    </source>
</evidence>
<dbReference type="InterPro" id="IPR004041">
    <property type="entry name" value="NAF_dom"/>
</dbReference>
<dbReference type="Proteomes" id="UP001420932">
    <property type="component" value="Unassembled WGS sequence"/>
</dbReference>
<dbReference type="PROSITE" id="PS50816">
    <property type="entry name" value="NAF"/>
    <property type="match status" value="1"/>
</dbReference>
<dbReference type="InterPro" id="IPR017441">
    <property type="entry name" value="Protein_kinase_ATP_BS"/>
</dbReference>
<dbReference type="Gene3D" id="1.10.510.10">
    <property type="entry name" value="Transferase(Phosphotransferase) domain 1"/>
    <property type="match status" value="1"/>
</dbReference>
<evidence type="ECO:0000256" key="3">
    <source>
        <dbReference type="ARBA" id="ARBA00022527"/>
    </source>
</evidence>
<dbReference type="PROSITE" id="PS00107">
    <property type="entry name" value="PROTEIN_KINASE_ATP"/>
    <property type="match status" value="1"/>
</dbReference>
<dbReference type="SMART" id="SM00220">
    <property type="entry name" value="S_TKc"/>
    <property type="match status" value="1"/>
</dbReference>
<dbReference type="FunFam" id="1.10.510.10:FF:000571">
    <property type="entry name" value="Maternal embryonic leucine zipper kinase"/>
    <property type="match status" value="1"/>
</dbReference>
<dbReference type="PANTHER" id="PTHR43895">
    <property type="entry name" value="CALCIUM/CALMODULIN-DEPENDENT PROTEIN KINASE KINASE-RELATED"/>
    <property type="match status" value="1"/>
</dbReference>
<keyword evidence="5 11" id="KW-0547">Nucleotide-binding</keyword>
<dbReference type="GO" id="GO:0004674">
    <property type="term" value="F:protein serine/threonine kinase activity"/>
    <property type="evidence" value="ECO:0007669"/>
    <property type="project" value="UniProtKB-KW"/>
</dbReference>
<keyword evidence="7 11" id="KW-0067">ATP-binding</keyword>
<comment type="catalytic activity">
    <reaction evidence="9">
        <text>L-seryl-[protein] + ATP = O-phospho-L-seryl-[protein] + ADP + H(+)</text>
        <dbReference type="Rhea" id="RHEA:17989"/>
        <dbReference type="Rhea" id="RHEA-COMP:9863"/>
        <dbReference type="Rhea" id="RHEA-COMP:11604"/>
        <dbReference type="ChEBI" id="CHEBI:15378"/>
        <dbReference type="ChEBI" id="CHEBI:29999"/>
        <dbReference type="ChEBI" id="CHEBI:30616"/>
        <dbReference type="ChEBI" id="CHEBI:83421"/>
        <dbReference type="ChEBI" id="CHEBI:456216"/>
        <dbReference type="EC" id="2.7.11.1"/>
    </reaction>
</comment>
<organism evidence="15 16">
    <name type="scientific">Stephania yunnanensis</name>
    <dbReference type="NCBI Taxonomy" id="152371"/>
    <lineage>
        <taxon>Eukaryota</taxon>
        <taxon>Viridiplantae</taxon>
        <taxon>Streptophyta</taxon>
        <taxon>Embryophyta</taxon>
        <taxon>Tracheophyta</taxon>
        <taxon>Spermatophyta</taxon>
        <taxon>Magnoliopsida</taxon>
        <taxon>Ranunculales</taxon>
        <taxon>Menispermaceae</taxon>
        <taxon>Menispermoideae</taxon>
        <taxon>Cissampelideae</taxon>
        <taxon>Stephania</taxon>
    </lineage>
</organism>
<dbReference type="EC" id="2.7.11.1" evidence="2"/>
<comment type="function">
    <text evidence="10">CIPK serine-threonine protein kinases interact with CBL proteins. Binding of a CBL protein to the regulatory NAF domain of CIPK protein lead to the activation of the kinase in a calcium-dependent manner.</text>
</comment>
<accession>A0AAP0L0Y1</accession>
<dbReference type="InterPro" id="IPR011009">
    <property type="entry name" value="Kinase-like_dom_sf"/>
</dbReference>
<evidence type="ECO:0000256" key="11">
    <source>
        <dbReference type="PROSITE-ProRule" id="PRU10141"/>
    </source>
</evidence>
<dbReference type="InterPro" id="IPR000719">
    <property type="entry name" value="Prot_kinase_dom"/>
</dbReference>
<comment type="catalytic activity">
    <reaction evidence="8">
        <text>L-threonyl-[protein] + ATP = O-phospho-L-threonyl-[protein] + ADP + H(+)</text>
        <dbReference type="Rhea" id="RHEA:46608"/>
        <dbReference type="Rhea" id="RHEA-COMP:11060"/>
        <dbReference type="Rhea" id="RHEA-COMP:11605"/>
        <dbReference type="ChEBI" id="CHEBI:15378"/>
        <dbReference type="ChEBI" id="CHEBI:30013"/>
        <dbReference type="ChEBI" id="CHEBI:30616"/>
        <dbReference type="ChEBI" id="CHEBI:61977"/>
        <dbReference type="ChEBI" id="CHEBI:456216"/>
        <dbReference type="EC" id="2.7.11.1"/>
    </reaction>
</comment>
<feature type="domain" description="Protein kinase" evidence="13">
    <location>
        <begin position="23"/>
        <end position="255"/>
    </location>
</feature>
<sequence>MAILSEVMAKKKKKKRVVVAGKYQVGRTLGEGNFGKVKYAENVLSGEAFAIKILDKNMIITRNSTDWLLASKTRIYMVLEYASGGQLFDKIVCRFSESKGRKLFQQLIDGLSYCHEKGVNHRDLKLENILIDARGNVKISDFGLTALPQHFRDDGLLHTTCGSPNYVAPEVMLNGGYDGAASDVWSCGVILYVLLTSSLPFDDRNLVVLYQKAAKGKTNIPSWLSPGARNLIRRILDPNPDTRITIAEIKEDGWFNQDYIPSTNHDDEELENDFRIKDNVQADQGEMNPSRAPINAFELIGMSPFLNLSGFFETEQGLDFGVGVGHKTLLPLQYQYDMKGMERSKSIVSVTDAEDSPFSVTTASARARHSAWASSFILLVEAAVDI</sequence>
<evidence type="ECO:0000256" key="9">
    <source>
        <dbReference type="ARBA" id="ARBA00048679"/>
    </source>
</evidence>
<comment type="caution">
    <text evidence="15">The sequence shown here is derived from an EMBL/GenBank/DDBJ whole genome shotgun (WGS) entry which is preliminary data.</text>
</comment>
<feature type="binding site" evidence="11">
    <location>
        <position position="52"/>
    </location>
    <ligand>
        <name>ATP</name>
        <dbReference type="ChEBI" id="CHEBI:30616"/>
    </ligand>
</feature>
<comment type="similarity">
    <text evidence="1">Belongs to the protein kinase superfamily. CAMK Ser/Thr protein kinase family. SNF1 subfamily.</text>
</comment>
<gene>
    <name evidence="15" type="ORF">Syun_008196</name>
</gene>
<evidence type="ECO:0000256" key="5">
    <source>
        <dbReference type="ARBA" id="ARBA00022741"/>
    </source>
</evidence>
<dbReference type="GO" id="GO:0005524">
    <property type="term" value="F:ATP binding"/>
    <property type="evidence" value="ECO:0007669"/>
    <property type="project" value="UniProtKB-UniRule"/>
</dbReference>
<dbReference type="Pfam" id="PF03822">
    <property type="entry name" value="NAF"/>
    <property type="match status" value="1"/>
</dbReference>
<evidence type="ECO:0000256" key="12">
    <source>
        <dbReference type="RuleBase" id="RU000304"/>
    </source>
</evidence>
<dbReference type="Pfam" id="PF00069">
    <property type="entry name" value="Pkinase"/>
    <property type="match status" value="1"/>
</dbReference>
<keyword evidence="6" id="KW-0418">Kinase</keyword>
<evidence type="ECO:0000256" key="6">
    <source>
        <dbReference type="ARBA" id="ARBA00022777"/>
    </source>
</evidence>
<dbReference type="AlphaFoldDB" id="A0AAP0L0Y1"/>